<protein>
    <submittedName>
        <fullName evidence="2">Uncharacterized protein</fullName>
    </submittedName>
</protein>
<evidence type="ECO:0000313" key="3">
    <source>
        <dbReference type="Proteomes" id="UP000823749"/>
    </source>
</evidence>
<feature type="region of interest" description="Disordered" evidence="1">
    <location>
        <begin position="17"/>
        <end position="114"/>
    </location>
</feature>
<evidence type="ECO:0000256" key="1">
    <source>
        <dbReference type="SAM" id="MobiDB-lite"/>
    </source>
</evidence>
<comment type="caution">
    <text evidence="2">The sequence shown here is derived from an EMBL/GenBank/DDBJ whole genome shotgun (WGS) entry which is preliminary data.</text>
</comment>
<evidence type="ECO:0000313" key="2">
    <source>
        <dbReference type="EMBL" id="KAG5563077.1"/>
    </source>
</evidence>
<proteinExistence type="predicted"/>
<sequence length="133" mass="14268">MVPNKFGAVENILEFPNGDEAAPVPNKGAEEAAEESNLNEARARVEAGGLDEPKPKEGTAADEGRVVVPKREGAGEEEVGFCEVEKPKGEGEEEVAKENGEGEDDEENEDEKPDIVEYGLISNANFVRATLEL</sequence>
<dbReference type="Proteomes" id="UP000823749">
    <property type="component" value="Chromosome 2"/>
</dbReference>
<organism evidence="2 3">
    <name type="scientific">Rhododendron griersonianum</name>
    <dbReference type="NCBI Taxonomy" id="479676"/>
    <lineage>
        <taxon>Eukaryota</taxon>
        <taxon>Viridiplantae</taxon>
        <taxon>Streptophyta</taxon>
        <taxon>Embryophyta</taxon>
        <taxon>Tracheophyta</taxon>
        <taxon>Spermatophyta</taxon>
        <taxon>Magnoliopsida</taxon>
        <taxon>eudicotyledons</taxon>
        <taxon>Gunneridae</taxon>
        <taxon>Pentapetalae</taxon>
        <taxon>asterids</taxon>
        <taxon>Ericales</taxon>
        <taxon>Ericaceae</taxon>
        <taxon>Ericoideae</taxon>
        <taxon>Rhodoreae</taxon>
        <taxon>Rhododendron</taxon>
    </lineage>
</organism>
<dbReference type="EMBL" id="JACTNZ010000002">
    <property type="protein sequence ID" value="KAG5563077.1"/>
    <property type="molecule type" value="Genomic_DNA"/>
</dbReference>
<name>A0AAV6LDN4_9ERIC</name>
<accession>A0AAV6LDN4</accession>
<feature type="compositionally biased region" description="Basic and acidic residues" evidence="1">
    <location>
        <begin position="83"/>
        <end position="100"/>
    </location>
</feature>
<reference evidence="2" key="1">
    <citation type="submission" date="2020-08" db="EMBL/GenBank/DDBJ databases">
        <title>Plant Genome Project.</title>
        <authorList>
            <person name="Zhang R.-G."/>
        </authorList>
    </citation>
    <scope>NUCLEOTIDE SEQUENCE</scope>
    <source>
        <strain evidence="2">WSP0</strain>
        <tissue evidence="2">Leaf</tissue>
    </source>
</reference>
<gene>
    <name evidence="2" type="ORF">RHGRI_005726</name>
</gene>
<feature type="compositionally biased region" description="Acidic residues" evidence="1">
    <location>
        <begin position="101"/>
        <end position="112"/>
    </location>
</feature>
<dbReference type="AlphaFoldDB" id="A0AAV6LDN4"/>
<keyword evidence="3" id="KW-1185">Reference proteome</keyword>
<feature type="compositionally biased region" description="Basic and acidic residues" evidence="1">
    <location>
        <begin position="41"/>
        <end position="74"/>
    </location>
</feature>